<dbReference type="EMBL" id="VOAH01000006">
    <property type="protein sequence ID" value="TVP40785.1"/>
    <property type="molecule type" value="Genomic_DNA"/>
</dbReference>
<organism evidence="1 2">
    <name type="scientific">Candidatus Nitrosocosmicus arcticus</name>
    <dbReference type="NCBI Taxonomy" id="2035267"/>
    <lineage>
        <taxon>Archaea</taxon>
        <taxon>Nitrososphaerota</taxon>
        <taxon>Nitrososphaeria</taxon>
        <taxon>Nitrososphaerales</taxon>
        <taxon>Nitrososphaeraceae</taxon>
        <taxon>Candidatus Nitrosocosmicus</taxon>
    </lineage>
</organism>
<proteinExistence type="predicted"/>
<evidence type="ECO:0000313" key="1">
    <source>
        <dbReference type="EMBL" id="TVP40785.1"/>
    </source>
</evidence>
<name>A0A557SW09_9ARCH</name>
<dbReference type="AlphaFoldDB" id="A0A557SW09"/>
<sequence length="45" mass="4946">MLSLAFGFALITLGDTIVGDILSFGKIKLVRSWNYNSSSNYITMS</sequence>
<evidence type="ECO:0000313" key="2">
    <source>
        <dbReference type="Proteomes" id="UP000315289"/>
    </source>
</evidence>
<reference evidence="1 2" key="1">
    <citation type="journal article" date="2019" name="Front. Microbiol.">
        <title>Ammonia Oxidation by the Arctic Terrestrial Thaumarchaeote Candidatus Nitrosocosmicus arcticus Is Stimulated by Increasing Temperatures.</title>
        <authorList>
            <person name="Alves R.J.E."/>
            <person name="Kerou M."/>
            <person name="Zappe A."/>
            <person name="Bittner R."/>
            <person name="Abby S.S."/>
            <person name="Schmidt H.A."/>
            <person name="Pfeifer K."/>
            <person name="Schleper C."/>
        </authorList>
    </citation>
    <scope>NUCLEOTIDE SEQUENCE [LARGE SCALE GENOMIC DNA]</scope>
    <source>
        <strain evidence="1 2">Kfb</strain>
    </source>
</reference>
<accession>A0A557SW09</accession>
<keyword evidence="2" id="KW-1185">Reference proteome</keyword>
<dbReference type="Proteomes" id="UP000315289">
    <property type="component" value="Unassembled WGS sequence"/>
</dbReference>
<gene>
    <name evidence="1" type="ORF">NARC_60172</name>
</gene>
<comment type="caution">
    <text evidence="1">The sequence shown here is derived from an EMBL/GenBank/DDBJ whole genome shotgun (WGS) entry which is preliminary data.</text>
</comment>
<protein>
    <submittedName>
        <fullName evidence="1">Uncharacterized protein</fullName>
    </submittedName>
</protein>